<gene>
    <name evidence="2" type="ORF">CA12_33050</name>
</gene>
<evidence type="ECO:0000313" key="2">
    <source>
        <dbReference type="EMBL" id="QDT17193.1"/>
    </source>
</evidence>
<dbReference type="SUPFAM" id="SSF52540">
    <property type="entry name" value="P-loop containing nucleoside triphosphate hydrolases"/>
    <property type="match status" value="1"/>
</dbReference>
<dbReference type="OrthoDB" id="9815116at2"/>
<dbReference type="KEGG" id="acaf:CA12_33050"/>
<dbReference type="PANTHER" id="PTHR13696:SF99">
    <property type="entry name" value="COBYRINIC ACID AC-DIAMIDE SYNTHASE"/>
    <property type="match status" value="1"/>
</dbReference>
<organism evidence="2 3">
    <name type="scientific">Alienimonas californiensis</name>
    <dbReference type="NCBI Taxonomy" id="2527989"/>
    <lineage>
        <taxon>Bacteria</taxon>
        <taxon>Pseudomonadati</taxon>
        <taxon>Planctomycetota</taxon>
        <taxon>Planctomycetia</taxon>
        <taxon>Planctomycetales</taxon>
        <taxon>Planctomycetaceae</taxon>
        <taxon>Alienimonas</taxon>
    </lineage>
</organism>
<dbReference type="InterPro" id="IPR025669">
    <property type="entry name" value="AAA_dom"/>
</dbReference>
<dbReference type="Pfam" id="PF13614">
    <property type="entry name" value="AAA_31"/>
    <property type="match status" value="1"/>
</dbReference>
<feature type="domain" description="AAA" evidence="1">
    <location>
        <begin position="7"/>
        <end position="76"/>
    </location>
</feature>
<dbReference type="PANTHER" id="PTHR13696">
    <property type="entry name" value="P-LOOP CONTAINING NUCLEOSIDE TRIPHOSPHATE HYDROLASE"/>
    <property type="match status" value="1"/>
</dbReference>
<protein>
    <submittedName>
        <fullName evidence="2">MinD/ParA/CobQ/CobA-like protein</fullName>
    </submittedName>
</protein>
<proteinExistence type="predicted"/>
<keyword evidence="3" id="KW-1185">Reference proteome</keyword>
<dbReference type="AlphaFoldDB" id="A0A517PCT6"/>
<dbReference type="Gene3D" id="3.40.50.300">
    <property type="entry name" value="P-loop containing nucleotide triphosphate hydrolases"/>
    <property type="match status" value="1"/>
</dbReference>
<evidence type="ECO:0000313" key="3">
    <source>
        <dbReference type="Proteomes" id="UP000318741"/>
    </source>
</evidence>
<dbReference type="InterPro" id="IPR050678">
    <property type="entry name" value="DNA_Partitioning_ATPase"/>
</dbReference>
<dbReference type="InterPro" id="IPR027417">
    <property type="entry name" value="P-loop_NTPase"/>
</dbReference>
<reference evidence="2 3" key="1">
    <citation type="submission" date="2019-02" db="EMBL/GenBank/DDBJ databases">
        <title>Deep-cultivation of Planctomycetes and their phenomic and genomic characterization uncovers novel biology.</title>
        <authorList>
            <person name="Wiegand S."/>
            <person name="Jogler M."/>
            <person name="Boedeker C."/>
            <person name="Pinto D."/>
            <person name="Vollmers J."/>
            <person name="Rivas-Marin E."/>
            <person name="Kohn T."/>
            <person name="Peeters S.H."/>
            <person name="Heuer A."/>
            <person name="Rast P."/>
            <person name="Oberbeckmann S."/>
            <person name="Bunk B."/>
            <person name="Jeske O."/>
            <person name="Meyerdierks A."/>
            <person name="Storesund J.E."/>
            <person name="Kallscheuer N."/>
            <person name="Luecker S."/>
            <person name="Lage O.M."/>
            <person name="Pohl T."/>
            <person name="Merkel B.J."/>
            <person name="Hornburger P."/>
            <person name="Mueller R.-W."/>
            <person name="Bruemmer F."/>
            <person name="Labrenz M."/>
            <person name="Spormann A.M."/>
            <person name="Op den Camp H."/>
            <person name="Overmann J."/>
            <person name="Amann R."/>
            <person name="Jetten M.S.M."/>
            <person name="Mascher T."/>
            <person name="Medema M.H."/>
            <person name="Devos D.P."/>
            <person name="Kaster A.-K."/>
            <person name="Ovreas L."/>
            <person name="Rohde M."/>
            <person name="Galperin M.Y."/>
            <person name="Jogler C."/>
        </authorList>
    </citation>
    <scope>NUCLEOTIDE SEQUENCE [LARGE SCALE GENOMIC DNA]</scope>
    <source>
        <strain evidence="2 3">CA12</strain>
    </source>
</reference>
<dbReference type="EMBL" id="CP036265">
    <property type="protein sequence ID" value="QDT17193.1"/>
    <property type="molecule type" value="Genomic_DNA"/>
</dbReference>
<dbReference type="Proteomes" id="UP000318741">
    <property type="component" value="Chromosome"/>
</dbReference>
<sequence>MGDVGHALAEFVREVAPDFDYVVLDSPPDVSNLPTWSCLMAAEHVLVPIVPETFSAQAIAGVDRTLATAQAANRKLRFLGYVVNLRKTISTYHEANEERLRAIHGDRVLNTVLTNLTAFAEAQGLRKSVAEYAPNSAADKLTREFCDEVLVRIERQAQARKAA</sequence>
<name>A0A517PCT6_9PLAN</name>
<dbReference type="CDD" id="cd02042">
    <property type="entry name" value="ParAB_family"/>
    <property type="match status" value="1"/>
</dbReference>
<evidence type="ECO:0000259" key="1">
    <source>
        <dbReference type="Pfam" id="PF13614"/>
    </source>
</evidence>
<dbReference type="RefSeq" id="WP_145360089.1">
    <property type="nucleotide sequence ID" value="NZ_CP036265.1"/>
</dbReference>
<accession>A0A517PCT6</accession>